<organism evidence="10 11">
    <name type="scientific">Faecalitalea cylindroides</name>
    <dbReference type="NCBI Taxonomy" id="39483"/>
    <lineage>
        <taxon>Bacteria</taxon>
        <taxon>Bacillati</taxon>
        <taxon>Bacillota</taxon>
        <taxon>Erysipelotrichia</taxon>
        <taxon>Erysipelotrichales</taxon>
        <taxon>Erysipelotrichaceae</taxon>
        <taxon>Faecalitalea</taxon>
    </lineage>
</organism>
<comment type="cofactor">
    <cofactor evidence="1">
        <name>Ca(2+)</name>
        <dbReference type="ChEBI" id="CHEBI:29108"/>
    </cofactor>
</comment>
<feature type="active site" description="Nucleophile" evidence="7">
    <location>
        <position position="231"/>
    </location>
</feature>
<evidence type="ECO:0000256" key="2">
    <source>
        <dbReference type="ARBA" id="ARBA00008061"/>
    </source>
</evidence>
<dbReference type="Gene3D" id="3.20.20.80">
    <property type="entry name" value="Glycosidases"/>
    <property type="match status" value="1"/>
</dbReference>
<comment type="similarity">
    <text evidence="2">Belongs to the glycosyl hydrolase 13 family.</text>
</comment>
<feature type="binding site" evidence="8">
    <location>
        <position position="161"/>
    </location>
    <ligand>
        <name>Ca(2+)</name>
        <dbReference type="ChEBI" id="CHEBI:29108"/>
        <label>2</label>
    </ligand>
</feature>
<keyword evidence="6" id="KW-0326">Glycosidase</keyword>
<accession>A0A1Y4LWP1</accession>
<dbReference type="RefSeq" id="WP_087158490.1">
    <property type="nucleotide sequence ID" value="NZ_CALHAA010000029.1"/>
</dbReference>
<keyword evidence="8" id="KW-0106">Calcium</keyword>
<dbReference type="GO" id="GO:0005975">
    <property type="term" value="P:carbohydrate metabolic process"/>
    <property type="evidence" value="ECO:0007669"/>
    <property type="project" value="InterPro"/>
</dbReference>
<proteinExistence type="inferred from homology"/>
<dbReference type="GO" id="GO:0005509">
    <property type="term" value="F:calcium ion binding"/>
    <property type="evidence" value="ECO:0007669"/>
    <property type="project" value="InterPro"/>
</dbReference>
<dbReference type="SMART" id="SM00642">
    <property type="entry name" value="Aamy"/>
    <property type="match status" value="1"/>
</dbReference>
<feature type="active site" description="Proton donor" evidence="7">
    <location>
        <position position="261"/>
    </location>
</feature>
<dbReference type="SUPFAM" id="SSF51445">
    <property type="entry name" value="(Trans)glycosidases"/>
    <property type="match status" value="1"/>
</dbReference>
<feature type="domain" description="Glycosyl hydrolase family 13 catalytic" evidence="9">
    <location>
        <begin position="4"/>
        <end position="387"/>
    </location>
</feature>
<evidence type="ECO:0000256" key="4">
    <source>
        <dbReference type="ARBA" id="ARBA00022801"/>
    </source>
</evidence>
<dbReference type="Gene3D" id="2.40.30.140">
    <property type="match status" value="1"/>
</dbReference>
<protein>
    <submittedName>
        <fullName evidence="10">Alpha-amylase</fullName>
    </submittedName>
</protein>
<keyword evidence="11" id="KW-1185">Reference proteome</keyword>
<evidence type="ECO:0000256" key="1">
    <source>
        <dbReference type="ARBA" id="ARBA00001913"/>
    </source>
</evidence>
<sequence>MTKRTMIQYFEWYLKSDPPLYQTLMKEASSLSKMGFTHVWLPPAYKGQAGINDVGYGVYDMYDLGEFDQKGSIRTKYGTKDEYIQAIDVCHQNSLQVIADIVFNHRMGADEKETIKATAMDWDDRNRAVGQEKIVDVWTKYTFPVRNGKYSKFQWTWKDFDGTDYDAKTNQNVLMTFEDKKWDPKVSKEEGNFDFIMGDDLDFQNPNVIEELYHWGKWYKDFTNIDGYRLDAIKSIDSNFFKGWLDKQKSYHTNDVYAVGEYWSGDLNELNTYLNDSGHCMHLFDVPLHFNLFNASSSYDTYDMSRILDHTLVSSQNEYACPFVDNHDTQPGQALYSWVQGWFKLHAYSLILLRNFDNPCVFYGDLYGIEHDNIGPVTHLSELVWIRSRILEDEIEDRFDDFHCIGWKVDGKHPIVVVMTNGLANGKEFVIKNKSNIEFIDLVTKKTIKLDENGRGKFDCFDGGCSIFIESEVYQKMKEELEL</sequence>
<evidence type="ECO:0000259" key="9">
    <source>
        <dbReference type="SMART" id="SM00642"/>
    </source>
</evidence>
<keyword evidence="4" id="KW-0378">Hydrolase</keyword>
<dbReference type="NCBIfam" id="NF006968">
    <property type="entry name" value="PRK09441.1-1"/>
    <property type="match status" value="1"/>
</dbReference>
<evidence type="ECO:0000256" key="3">
    <source>
        <dbReference type="ARBA" id="ARBA00022723"/>
    </source>
</evidence>
<evidence type="ECO:0000256" key="5">
    <source>
        <dbReference type="ARBA" id="ARBA00023277"/>
    </source>
</evidence>
<reference evidence="11" key="1">
    <citation type="submission" date="2017-04" db="EMBL/GenBank/DDBJ databases">
        <title>Function of individual gut microbiota members based on whole genome sequencing of pure cultures obtained from chicken caecum.</title>
        <authorList>
            <person name="Medvecky M."/>
            <person name="Cejkova D."/>
            <person name="Polansky O."/>
            <person name="Karasova D."/>
            <person name="Kubasova T."/>
            <person name="Cizek A."/>
            <person name="Rychlik I."/>
        </authorList>
    </citation>
    <scope>NUCLEOTIDE SEQUENCE [LARGE SCALE GENOMIC DNA]</scope>
    <source>
        <strain evidence="11">An178</strain>
    </source>
</reference>
<keyword evidence="5" id="KW-0119">Carbohydrate metabolism</keyword>
<dbReference type="GO" id="GO:0004553">
    <property type="term" value="F:hydrolase activity, hydrolyzing O-glycosyl compounds"/>
    <property type="evidence" value="ECO:0007669"/>
    <property type="project" value="InterPro"/>
</dbReference>
<evidence type="ECO:0000313" key="11">
    <source>
        <dbReference type="Proteomes" id="UP000195447"/>
    </source>
</evidence>
<dbReference type="InterPro" id="IPR006047">
    <property type="entry name" value="GH13_cat_dom"/>
</dbReference>
<dbReference type="Pfam" id="PF00128">
    <property type="entry name" value="Alpha-amylase"/>
    <property type="match status" value="1"/>
</dbReference>
<dbReference type="InterPro" id="IPR017853">
    <property type="entry name" value="GH"/>
</dbReference>
<evidence type="ECO:0000256" key="8">
    <source>
        <dbReference type="PIRSR" id="PIRSR001021-2"/>
    </source>
</evidence>
<dbReference type="CDD" id="cd11318">
    <property type="entry name" value="AmyAc_bac_fung_AmyA"/>
    <property type="match status" value="1"/>
</dbReference>
<dbReference type="Gene3D" id="2.60.40.1180">
    <property type="entry name" value="Golgi alpha-mannosidase II"/>
    <property type="match status" value="1"/>
</dbReference>
<dbReference type="Proteomes" id="UP000195447">
    <property type="component" value="Unassembled WGS sequence"/>
</dbReference>
<feature type="binding site" evidence="8">
    <location>
        <position position="202"/>
    </location>
    <ligand>
        <name>Ca(2+)</name>
        <dbReference type="ChEBI" id="CHEBI:29108"/>
        <label>2</label>
    </ligand>
</feature>
<evidence type="ECO:0000313" key="10">
    <source>
        <dbReference type="EMBL" id="OUP61018.1"/>
    </source>
</evidence>
<dbReference type="PIRSF" id="PIRSF001021">
    <property type="entry name" value="Alph-amls_thrmst"/>
    <property type="match status" value="1"/>
</dbReference>
<dbReference type="AlphaFoldDB" id="A0A1Y4LWP1"/>
<evidence type="ECO:0000256" key="6">
    <source>
        <dbReference type="ARBA" id="ARBA00023295"/>
    </source>
</evidence>
<dbReference type="EMBL" id="NFKM01000007">
    <property type="protein sequence ID" value="OUP61018.1"/>
    <property type="molecule type" value="Genomic_DNA"/>
</dbReference>
<name>A0A1Y4LWP1_9FIRM</name>
<dbReference type="InterPro" id="IPR013780">
    <property type="entry name" value="Glyco_hydro_b"/>
</dbReference>
<evidence type="ECO:0000256" key="7">
    <source>
        <dbReference type="PIRSR" id="PIRSR001021-1"/>
    </source>
</evidence>
<comment type="caution">
    <text evidence="10">The sequence shown here is derived from an EMBL/GenBank/DDBJ whole genome shotgun (WGS) entry which is preliminary data.</text>
</comment>
<feature type="binding site" evidence="8">
    <location>
        <position position="194"/>
    </location>
    <ligand>
        <name>Ca(2+)</name>
        <dbReference type="ChEBI" id="CHEBI:29108"/>
        <label>1</label>
    </ligand>
</feature>
<keyword evidence="3 8" id="KW-0479">Metal-binding</keyword>
<dbReference type="NCBIfam" id="NF006969">
    <property type="entry name" value="PRK09441.1-2"/>
    <property type="match status" value="1"/>
</dbReference>
<dbReference type="PANTHER" id="PTHR43447">
    <property type="entry name" value="ALPHA-AMYLASE"/>
    <property type="match status" value="1"/>
</dbReference>
<dbReference type="SUPFAM" id="SSF51011">
    <property type="entry name" value="Glycosyl hydrolase domain"/>
    <property type="match status" value="1"/>
</dbReference>
<feature type="binding site" evidence="8">
    <location>
        <position position="200"/>
    </location>
    <ligand>
        <name>Ca(2+)</name>
        <dbReference type="ChEBI" id="CHEBI:29108"/>
        <label>1</label>
    </ligand>
</feature>
<gene>
    <name evidence="10" type="ORF">B5F14_04550</name>
</gene>
<feature type="binding site" evidence="8">
    <location>
        <position position="183"/>
    </location>
    <ligand>
        <name>Ca(2+)</name>
        <dbReference type="ChEBI" id="CHEBI:29108"/>
        <label>2</label>
    </ligand>
</feature>
<feature type="binding site" evidence="8">
    <location>
        <position position="104"/>
    </location>
    <ligand>
        <name>Ca(2+)</name>
        <dbReference type="ChEBI" id="CHEBI:29108"/>
        <label>1</label>
    </ligand>
</feature>
<dbReference type="InterPro" id="IPR013776">
    <property type="entry name" value="A-amylase_thermo"/>
</dbReference>